<protein>
    <submittedName>
        <fullName evidence="1">Uncharacterized protein</fullName>
    </submittedName>
</protein>
<dbReference type="EMBL" id="GBXM01041884">
    <property type="protein sequence ID" value="JAH66693.1"/>
    <property type="molecule type" value="Transcribed_RNA"/>
</dbReference>
<evidence type="ECO:0000313" key="1">
    <source>
        <dbReference type="EMBL" id="JAH66693.1"/>
    </source>
</evidence>
<proteinExistence type="predicted"/>
<reference evidence="1" key="2">
    <citation type="journal article" date="2015" name="Fish Shellfish Immunol.">
        <title>Early steps in the European eel (Anguilla anguilla)-Vibrio vulnificus interaction in the gills: Role of the RtxA13 toxin.</title>
        <authorList>
            <person name="Callol A."/>
            <person name="Pajuelo D."/>
            <person name="Ebbesson L."/>
            <person name="Teles M."/>
            <person name="MacKenzie S."/>
            <person name="Amaro C."/>
        </authorList>
    </citation>
    <scope>NUCLEOTIDE SEQUENCE</scope>
</reference>
<organism evidence="1">
    <name type="scientific">Anguilla anguilla</name>
    <name type="common">European freshwater eel</name>
    <name type="synonym">Muraena anguilla</name>
    <dbReference type="NCBI Taxonomy" id="7936"/>
    <lineage>
        <taxon>Eukaryota</taxon>
        <taxon>Metazoa</taxon>
        <taxon>Chordata</taxon>
        <taxon>Craniata</taxon>
        <taxon>Vertebrata</taxon>
        <taxon>Euteleostomi</taxon>
        <taxon>Actinopterygii</taxon>
        <taxon>Neopterygii</taxon>
        <taxon>Teleostei</taxon>
        <taxon>Anguilliformes</taxon>
        <taxon>Anguillidae</taxon>
        <taxon>Anguilla</taxon>
    </lineage>
</organism>
<name>A0A0E9UP04_ANGAN</name>
<reference evidence="1" key="1">
    <citation type="submission" date="2014-11" db="EMBL/GenBank/DDBJ databases">
        <authorList>
            <person name="Amaro Gonzalez C."/>
        </authorList>
    </citation>
    <scope>NUCLEOTIDE SEQUENCE</scope>
</reference>
<accession>A0A0E9UP04</accession>
<sequence length="11" mass="1295">MPARSRPRPRA</sequence>